<feature type="region of interest" description="Disordered" evidence="3">
    <location>
        <begin position="468"/>
        <end position="490"/>
    </location>
</feature>
<evidence type="ECO:0000256" key="3">
    <source>
        <dbReference type="SAM" id="MobiDB-lite"/>
    </source>
</evidence>
<dbReference type="PANTHER" id="PTHR12482">
    <property type="entry name" value="LIPASE ROG1-RELATED-RELATED"/>
    <property type="match status" value="1"/>
</dbReference>
<dbReference type="Pfam" id="PF05057">
    <property type="entry name" value="DUF676"/>
    <property type="match status" value="2"/>
</dbReference>
<dbReference type="Proteomes" id="UP000799537">
    <property type="component" value="Unassembled WGS sequence"/>
</dbReference>
<feature type="compositionally biased region" description="Basic and acidic residues" evidence="3">
    <location>
        <begin position="1061"/>
        <end position="1080"/>
    </location>
</feature>
<feature type="compositionally biased region" description="Polar residues" evidence="3">
    <location>
        <begin position="1083"/>
        <end position="1095"/>
    </location>
</feature>
<feature type="compositionally biased region" description="Acidic residues" evidence="3">
    <location>
        <begin position="401"/>
        <end position="411"/>
    </location>
</feature>
<feature type="compositionally biased region" description="Gly residues" evidence="3">
    <location>
        <begin position="1251"/>
        <end position="1262"/>
    </location>
</feature>
<feature type="compositionally biased region" description="Low complexity" evidence="3">
    <location>
        <begin position="1145"/>
        <end position="1157"/>
    </location>
</feature>
<feature type="domain" description="DUF676" evidence="4">
    <location>
        <begin position="306"/>
        <end position="379"/>
    </location>
</feature>
<evidence type="ECO:0000256" key="2">
    <source>
        <dbReference type="ARBA" id="ARBA00022963"/>
    </source>
</evidence>
<accession>A0A6A6CHZ2</accession>
<feature type="compositionally biased region" description="Basic and acidic residues" evidence="3">
    <location>
        <begin position="1133"/>
        <end position="1144"/>
    </location>
</feature>
<feature type="region of interest" description="Disordered" evidence="3">
    <location>
        <begin position="903"/>
        <end position="959"/>
    </location>
</feature>
<evidence type="ECO:0000313" key="6">
    <source>
        <dbReference type="Proteomes" id="UP000799537"/>
    </source>
</evidence>
<gene>
    <name evidence="5" type="ORF">M409DRAFT_24095</name>
</gene>
<dbReference type="OrthoDB" id="5368485at2759"/>
<feature type="compositionally biased region" description="Basic and acidic residues" evidence="3">
    <location>
        <begin position="228"/>
        <end position="240"/>
    </location>
</feature>
<organism evidence="5 6">
    <name type="scientific">Zasmidium cellare ATCC 36951</name>
    <dbReference type="NCBI Taxonomy" id="1080233"/>
    <lineage>
        <taxon>Eukaryota</taxon>
        <taxon>Fungi</taxon>
        <taxon>Dikarya</taxon>
        <taxon>Ascomycota</taxon>
        <taxon>Pezizomycotina</taxon>
        <taxon>Dothideomycetes</taxon>
        <taxon>Dothideomycetidae</taxon>
        <taxon>Mycosphaerellales</taxon>
        <taxon>Mycosphaerellaceae</taxon>
        <taxon>Zasmidium</taxon>
    </lineage>
</organism>
<feature type="region of interest" description="Disordered" evidence="3">
    <location>
        <begin position="1018"/>
        <end position="1096"/>
    </location>
</feature>
<feature type="compositionally biased region" description="Basic and acidic residues" evidence="3">
    <location>
        <begin position="345"/>
        <end position="358"/>
    </location>
</feature>
<proteinExistence type="inferred from homology"/>
<dbReference type="RefSeq" id="XP_033666697.1">
    <property type="nucleotide sequence ID" value="XM_033807085.1"/>
</dbReference>
<feature type="region of interest" description="Disordered" evidence="3">
    <location>
        <begin position="270"/>
        <end position="307"/>
    </location>
</feature>
<dbReference type="GO" id="GO:0047372">
    <property type="term" value="F:monoacylglycerol lipase activity"/>
    <property type="evidence" value="ECO:0007669"/>
    <property type="project" value="TreeGrafter"/>
</dbReference>
<dbReference type="Gene3D" id="3.40.50.1820">
    <property type="entry name" value="alpha/beta hydrolase"/>
    <property type="match status" value="1"/>
</dbReference>
<feature type="region of interest" description="Disordered" evidence="3">
    <location>
        <begin position="692"/>
        <end position="800"/>
    </location>
</feature>
<feature type="region of interest" description="Disordered" evidence="3">
    <location>
        <begin position="345"/>
        <end position="420"/>
    </location>
</feature>
<feature type="domain" description="DUF676" evidence="4">
    <location>
        <begin position="500"/>
        <end position="649"/>
    </location>
</feature>
<feature type="compositionally biased region" description="Basic and acidic residues" evidence="3">
    <location>
        <begin position="288"/>
        <end position="299"/>
    </location>
</feature>
<feature type="region of interest" description="Disordered" evidence="3">
    <location>
        <begin position="222"/>
        <end position="249"/>
    </location>
</feature>
<keyword evidence="2" id="KW-0442">Lipid degradation</keyword>
<sequence length="1262" mass="139977">MLLQPRLFKLLLLPDQHFDSTEPKCAGFSFFKQPDPAVHERRRLHQPGNMLLVHQAGSVKVGEVVRYTLTYTPSNDRILPTPSHLHLKVKNTCAIPLRAAWVHGPYTLHVAAYPATFNPHHKVENPKRDGVPEYEPMVKAGGSWSAKLLVPEEIRETGAHLGRRRSTQSSQNQESDKGSVTWIVEIASQILFSNSASVEFEMFIGRDERSLDFGFAAVAGQGHGGPGKIKEVQSERERKEARRRGHVQHEGVYSKAVRLVVEDTEALWDKPPLPSWDDEDDKKSRKSINVERKEEETKPKKERKRRKVHLVVVTHGLHSNIGADMLFLKESIDATVAQAREDAKKRKEAYKESQKSETTETETGSDEPSKQLNEELTGSQENTATATAPLSGGQEERDNDAPPEEDDDEEETIVRGFPGNAVKTENGIQYLGKRLAKYILRFTYPDQPFLPIKKNFTRKFTDTFASADNKAKRDGVPSHEGSSVHTPNHAKKAEDLPYKFTSISFVGHSLGGLIQTYAIAYIHKHSPTFFQQIKPVNFICMASPMLGLSNENPMYVKFALDFGLVGRTGQDLGLTWRPPTIASKGWNAMMGSFGNGNQKDDPNKKQEDPTAKPLLRILPTGPAHHVLKMFRNRTVYSNVVNDGIVPLRTSCLLFLDWRGLGKVEKARRENGLIGTVAEWGWAELIGANASQLPPNVRAERTGDSEDEQNEHVRQGEGDAVPQPAEDETAEDNKRQTNRISYEEESSDPQSRQSSPQASVSKQVTPEQNAGMFSGFLNFFRPNTPDKVKAPPPTSKKTTKALRRAQTVYHGNDESSDNVTDDHDGETYHNPTMRPHMPHFHTGQVQKRPAATRGDSLTHSANGELQAPPKTSIFESAGDILHPPLPSRQWITDPSTRSRTIFHDRVYHPEDIPPPPAKRSGTKLMSFGSDGSLKSSQRSNTSDVSIKSNDTASSTESGGMKVEEKIARAYHRDLSWRKVLVRLEPDAHNNMVVRRMFANAYGWPVVKHLCDTHFADTHAARTRDEDEPARERAKPMDAPIDPSTGEQVNSQTSKQIPPRTQSETREARDELKALDVSRHGAEGSYSSRKSVLSRQESAVWDDSYFEGSDGEDSDAVDERNLVARLINPNPAPPKKPENAYHRPESSHTTPPASPSTASFTDGHRGLAPTSPRSPRSVREVKAATPSKASQKSTFDAEDVETNAVVSEALVEEPEPLVKTPQSPGSTVAEMGLRKSVEEQVGPLKKGKRVAGTGKGGGMGTEMD</sequence>
<protein>
    <recommendedName>
        <fullName evidence="4">DUF676 domain-containing protein</fullName>
    </recommendedName>
</protein>
<feature type="compositionally biased region" description="Polar residues" evidence="3">
    <location>
        <begin position="931"/>
        <end position="956"/>
    </location>
</feature>
<feature type="compositionally biased region" description="Low complexity" evidence="3">
    <location>
        <begin position="747"/>
        <end position="760"/>
    </location>
</feature>
<reference evidence="5" key="1">
    <citation type="journal article" date="2020" name="Stud. Mycol.">
        <title>101 Dothideomycetes genomes: a test case for predicting lifestyles and emergence of pathogens.</title>
        <authorList>
            <person name="Haridas S."/>
            <person name="Albert R."/>
            <person name="Binder M."/>
            <person name="Bloem J."/>
            <person name="Labutti K."/>
            <person name="Salamov A."/>
            <person name="Andreopoulos B."/>
            <person name="Baker S."/>
            <person name="Barry K."/>
            <person name="Bills G."/>
            <person name="Bluhm B."/>
            <person name="Cannon C."/>
            <person name="Castanera R."/>
            <person name="Culley D."/>
            <person name="Daum C."/>
            <person name="Ezra D."/>
            <person name="Gonzalez J."/>
            <person name="Henrissat B."/>
            <person name="Kuo A."/>
            <person name="Liang C."/>
            <person name="Lipzen A."/>
            <person name="Lutzoni F."/>
            <person name="Magnuson J."/>
            <person name="Mondo S."/>
            <person name="Nolan M."/>
            <person name="Ohm R."/>
            <person name="Pangilinan J."/>
            <person name="Park H.-J."/>
            <person name="Ramirez L."/>
            <person name="Alfaro M."/>
            <person name="Sun H."/>
            <person name="Tritt A."/>
            <person name="Yoshinaga Y."/>
            <person name="Zwiers L.-H."/>
            <person name="Turgeon B."/>
            <person name="Goodwin S."/>
            <person name="Spatafora J."/>
            <person name="Crous P."/>
            <person name="Grigoriev I."/>
        </authorList>
    </citation>
    <scope>NUCLEOTIDE SEQUENCE</scope>
    <source>
        <strain evidence="5">ATCC 36951</strain>
    </source>
</reference>
<dbReference type="AlphaFoldDB" id="A0A6A6CHZ2"/>
<evidence type="ECO:0000259" key="4">
    <source>
        <dbReference type="Pfam" id="PF05057"/>
    </source>
</evidence>
<dbReference type="GO" id="GO:0016042">
    <property type="term" value="P:lipid catabolic process"/>
    <property type="evidence" value="ECO:0007669"/>
    <property type="project" value="UniProtKB-KW"/>
</dbReference>
<feature type="region of interest" description="Disordered" evidence="3">
    <location>
        <begin position="1123"/>
        <end position="1262"/>
    </location>
</feature>
<feature type="compositionally biased region" description="Polar residues" evidence="3">
    <location>
        <begin position="374"/>
        <end position="388"/>
    </location>
</feature>
<dbReference type="PANTHER" id="PTHR12482:SF62">
    <property type="entry name" value="LIPASE ROG1-RELATED"/>
    <property type="match status" value="1"/>
</dbReference>
<keyword evidence="6" id="KW-1185">Reference proteome</keyword>
<name>A0A6A6CHZ2_ZASCE</name>
<dbReference type="SUPFAM" id="SSF53474">
    <property type="entry name" value="alpha/beta-Hydrolases"/>
    <property type="match status" value="1"/>
</dbReference>
<feature type="compositionally biased region" description="Basic and acidic residues" evidence="3">
    <location>
        <begin position="697"/>
        <end position="716"/>
    </location>
</feature>
<keyword evidence="2" id="KW-0443">Lipid metabolism</keyword>
<dbReference type="InterPro" id="IPR007751">
    <property type="entry name" value="DUF676_lipase-like"/>
</dbReference>
<feature type="region of interest" description="Disordered" evidence="3">
    <location>
        <begin position="159"/>
        <end position="178"/>
    </location>
</feature>
<comment type="similarity">
    <text evidence="1">Belongs to the putative lipase ROG1 family.</text>
</comment>
<dbReference type="EMBL" id="ML993599">
    <property type="protein sequence ID" value="KAF2165808.1"/>
    <property type="molecule type" value="Genomic_DNA"/>
</dbReference>
<dbReference type="InterPro" id="IPR029058">
    <property type="entry name" value="AB_hydrolase_fold"/>
</dbReference>
<feature type="compositionally biased region" description="Basic and acidic residues" evidence="3">
    <location>
        <begin position="1018"/>
        <end position="1034"/>
    </location>
</feature>
<evidence type="ECO:0000313" key="5">
    <source>
        <dbReference type="EMBL" id="KAF2165808.1"/>
    </source>
</evidence>
<dbReference type="GeneID" id="54560357"/>
<feature type="compositionally biased region" description="Polar residues" evidence="3">
    <location>
        <begin position="1043"/>
        <end position="1060"/>
    </location>
</feature>
<dbReference type="InterPro" id="IPR044294">
    <property type="entry name" value="Lipase-like"/>
</dbReference>
<evidence type="ECO:0000256" key="1">
    <source>
        <dbReference type="ARBA" id="ARBA00007920"/>
    </source>
</evidence>